<dbReference type="GO" id="GO:0006744">
    <property type="term" value="P:ubiquinone biosynthetic process"/>
    <property type="evidence" value="ECO:0007669"/>
    <property type="project" value="InterPro"/>
</dbReference>
<keyword evidence="3" id="KW-1185">Reference proteome</keyword>
<dbReference type="InterPro" id="IPR012762">
    <property type="entry name" value="Ubiq_biosynth_COQ9"/>
</dbReference>
<comment type="caution">
    <text evidence="2">The sequence shown here is derived from an EMBL/GenBank/DDBJ whole genome shotgun (WGS) entry which is preliminary data.</text>
</comment>
<reference evidence="2 3" key="1">
    <citation type="submission" date="2016-10" db="EMBL/GenBank/DDBJ databases">
        <title>Draft Genome sequence of Roseomonas sp. strain M3.</title>
        <authorList>
            <person name="Subhash Y."/>
            <person name="Lee S."/>
        </authorList>
    </citation>
    <scope>NUCLEOTIDE SEQUENCE [LARGE SCALE GENOMIC DNA]</scope>
    <source>
        <strain evidence="2 3">M3</strain>
    </source>
</reference>
<organism evidence="2 3">
    <name type="scientific">Teichococcus deserti</name>
    <dbReference type="NCBI Taxonomy" id="1817963"/>
    <lineage>
        <taxon>Bacteria</taxon>
        <taxon>Pseudomonadati</taxon>
        <taxon>Pseudomonadota</taxon>
        <taxon>Alphaproteobacteria</taxon>
        <taxon>Acetobacterales</taxon>
        <taxon>Roseomonadaceae</taxon>
        <taxon>Roseomonas</taxon>
    </lineage>
</organism>
<evidence type="ECO:0000313" key="2">
    <source>
        <dbReference type="EMBL" id="ONG58981.1"/>
    </source>
</evidence>
<name>A0A1V2H8N9_9PROT</name>
<proteinExistence type="predicted"/>
<feature type="domain" description="COQ9 C-terminal" evidence="1">
    <location>
        <begin position="128"/>
        <end position="192"/>
    </location>
</feature>
<sequence length="206" mass="21593">MSQGACPGAGLERSAGRDAALRAMLPEVPRLGWSLAALRAGLAAGGRDPADAAWLFPDGPAGMVEAWCDLADRDMAAAAAGQGLEDLRIPGRIRALVALRLEQAAPHRAALRRALALLALPWNLGIATRATARTADAMWIAAGDASTDLSFHTRRMTLAGIYAGTLAFWLRSGDMAASMGFLDRRLAGLARLQKRRPKAGSARSAA</sequence>
<dbReference type="OrthoDB" id="7201143at2"/>
<dbReference type="NCBIfam" id="TIGR02396">
    <property type="entry name" value="diverge_rpsU"/>
    <property type="match status" value="1"/>
</dbReference>
<dbReference type="Pfam" id="PF08511">
    <property type="entry name" value="COQ9"/>
    <property type="match status" value="1"/>
</dbReference>
<protein>
    <submittedName>
        <fullName evidence="2">RpsU-divergently transcribed protein</fullName>
    </submittedName>
</protein>
<dbReference type="EMBL" id="MLCO01000005">
    <property type="protein sequence ID" value="ONG58981.1"/>
    <property type="molecule type" value="Genomic_DNA"/>
</dbReference>
<dbReference type="Proteomes" id="UP000188879">
    <property type="component" value="Unassembled WGS sequence"/>
</dbReference>
<dbReference type="GO" id="GO:0008289">
    <property type="term" value="F:lipid binding"/>
    <property type="evidence" value="ECO:0007669"/>
    <property type="project" value="InterPro"/>
</dbReference>
<evidence type="ECO:0000259" key="1">
    <source>
        <dbReference type="Pfam" id="PF08511"/>
    </source>
</evidence>
<dbReference type="AlphaFoldDB" id="A0A1V2H8N9"/>
<dbReference type="InterPro" id="IPR013718">
    <property type="entry name" value="COQ9_C"/>
</dbReference>
<evidence type="ECO:0000313" key="3">
    <source>
        <dbReference type="Proteomes" id="UP000188879"/>
    </source>
</evidence>
<accession>A0A1V2H8N9</accession>
<dbReference type="RefSeq" id="WP_076955442.1">
    <property type="nucleotide sequence ID" value="NZ_MLCO01000005.1"/>
</dbReference>
<dbReference type="Gene3D" id="1.10.357.10">
    <property type="entry name" value="Tetracycline Repressor, domain 2"/>
    <property type="match status" value="1"/>
</dbReference>
<gene>
    <name evidence="2" type="ORF">BKE38_00640</name>
</gene>